<dbReference type="EMBL" id="JAGGKS010000002">
    <property type="protein sequence ID" value="MBP1924888.1"/>
    <property type="molecule type" value="Genomic_DNA"/>
</dbReference>
<keyword evidence="2 5" id="KW-0717">Septation</keyword>
<name>A0ABS4GB28_9FIRM</name>
<dbReference type="InterPro" id="IPR038594">
    <property type="entry name" value="SepF-like_sf"/>
</dbReference>
<proteinExistence type="inferred from homology"/>
<feature type="compositionally biased region" description="Basic and acidic residues" evidence="6">
    <location>
        <begin position="28"/>
        <end position="40"/>
    </location>
</feature>
<comment type="subcellular location">
    <subcellularLocation>
        <location evidence="5">Cytoplasm</location>
    </subcellularLocation>
    <text evidence="5">Localizes to the division site, in a FtsZ-dependent manner.</text>
</comment>
<keyword evidence="1 5" id="KW-0132">Cell division</keyword>
<evidence type="ECO:0000256" key="1">
    <source>
        <dbReference type="ARBA" id="ARBA00022618"/>
    </source>
</evidence>
<comment type="function">
    <text evidence="4 5">Cell division protein that is part of the divisome complex and is recruited early to the Z-ring. Probably stimulates Z-ring formation, perhaps through the cross-linking of FtsZ protofilaments. Its function overlaps with FtsA.</text>
</comment>
<protein>
    <recommendedName>
        <fullName evidence="5">Cell division protein SepF</fullName>
    </recommendedName>
</protein>
<comment type="similarity">
    <text evidence="5">Belongs to the SepF family.</text>
</comment>
<dbReference type="PANTHER" id="PTHR35798:SF1">
    <property type="entry name" value="CELL DIVISION PROTEIN SEPF"/>
    <property type="match status" value="1"/>
</dbReference>
<keyword evidence="5" id="KW-0963">Cytoplasm</keyword>
<dbReference type="InterPro" id="IPR007561">
    <property type="entry name" value="Cell_div_SepF/SepF-rel"/>
</dbReference>
<dbReference type="InterPro" id="IPR023052">
    <property type="entry name" value="Cell_div_SepF"/>
</dbReference>
<comment type="caution">
    <text evidence="7">The sequence shown here is derived from an EMBL/GenBank/DDBJ whole genome shotgun (WGS) entry which is preliminary data.</text>
</comment>
<evidence type="ECO:0000313" key="8">
    <source>
        <dbReference type="Proteomes" id="UP001519342"/>
    </source>
</evidence>
<comment type="subunit">
    <text evidence="5">Homodimer. Interacts with FtsZ.</text>
</comment>
<dbReference type="RefSeq" id="WP_209510649.1">
    <property type="nucleotide sequence ID" value="NZ_JAGGKS010000002.1"/>
</dbReference>
<keyword evidence="8" id="KW-1185">Reference proteome</keyword>
<reference evidence="7 8" key="1">
    <citation type="submission" date="2021-03" db="EMBL/GenBank/DDBJ databases">
        <title>Genomic Encyclopedia of Type Strains, Phase IV (KMG-IV): sequencing the most valuable type-strain genomes for metagenomic binning, comparative biology and taxonomic classification.</title>
        <authorList>
            <person name="Goeker M."/>
        </authorList>
    </citation>
    <scope>NUCLEOTIDE SEQUENCE [LARGE SCALE GENOMIC DNA]</scope>
    <source>
        <strain evidence="7 8">DSM 24004</strain>
    </source>
</reference>
<dbReference type="HAMAP" id="MF_01197">
    <property type="entry name" value="SepF"/>
    <property type="match status" value="1"/>
</dbReference>
<gene>
    <name evidence="5" type="primary">sepF</name>
    <name evidence="7" type="ORF">J2Z76_000745</name>
</gene>
<keyword evidence="3 5" id="KW-0131">Cell cycle</keyword>
<dbReference type="PANTHER" id="PTHR35798">
    <property type="entry name" value="CELL DIVISION PROTEIN SEPF"/>
    <property type="match status" value="1"/>
</dbReference>
<evidence type="ECO:0000256" key="6">
    <source>
        <dbReference type="SAM" id="MobiDB-lite"/>
    </source>
</evidence>
<evidence type="ECO:0000256" key="5">
    <source>
        <dbReference type="HAMAP-Rule" id="MF_01197"/>
    </source>
</evidence>
<feature type="compositionally biased region" description="Acidic residues" evidence="6">
    <location>
        <begin position="15"/>
        <end position="27"/>
    </location>
</feature>
<evidence type="ECO:0000313" key="7">
    <source>
        <dbReference type="EMBL" id="MBP1924888.1"/>
    </source>
</evidence>
<dbReference type="Gene3D" id="3.30.110.150">
    <property type="entry name" value="SepF-like protein"/>
    <property type="match status" value="1"/>
</dbReference>
<dbReference type="Proteomes" id="UP001519342">
    <property type="component" value="Unassembled WGS sequence"/>
</dbReference>
<sequence length="147" mass="16996">MGMMEKVKDFIGITDYDDEDDYDDDSTSDNRNDVRTSDRVETYSRKNNVIKVHSNADMKVSICEPEKYEDCTKAVDELKSRKVVVLNIEGIELEVQKQIFEFIKGSVYSLEASIQKVSNGIFVIAPNNVQIDGRLGERFERNYFYNK</sequence>
<evidence type="ECO:0000256" key="4">
    <source>
        <dbReference type="ARBA" id="ARBA00044936"/>
    </source>
</evidence>
<evidence type="ECO:0000256" key="2">
    <source>
        <dbReference type="ARBA" id="ARBA00023210"/>
    </source>
</evidence>
<evidence type="ECO:0000256" key="3">
    <source>
        <dbReference type="ARBA" id="ARBA00023306"/>
    </source>
</evidence>
<feature type="region of interest" description="Disordered" evidence="6">
    <location>
        <begin position="15"/>
        <end position="40"/>
    </location>
</feature>
<accession>A0ABS4GB28</accession>
<dbReference type="Pfam" id="PF04472">
    <property type="entry name" value="SepF"/>
    <property type="match status" value="1"/>
</dbReference>
<organism evidence="7 8">
    <name type="scientific">Sedimentibacter acidaminivorans</name>
    <dbReference type="NCBI Taxonomy" id="913099"/>
    <lineage>
        <taxon>Bacteria</taxon>
        <taxon>Bacillati</taxon>
        <taxon>Bacillota</taxon>
        <taxon>Tissierellia</taxon>
        <taxon>Sedimentibacter</taxon>
    </lineage>
</organism>